<evidence type="ECO:0000313" key="6">
    <source>
        <dbReference type="EMBL" id="VDP20012.1"/>
    </source>
</evidence>
<proteinExistence type="predicted"/>
<accession>A0A183GDU6</accession>
<feature type="transmembrane region" description="Helical" evidence="5">
    <location>
        <begin position="105"/>
        <end position="124"/>
    </location>
</feature>
<dbReference type="EMBL" id="UZAH01032157">
    <property type="protein sequence ID" value="VDP20012.1"/>
    <property type="molecule type" value="Genomic_DNA"/>
</dbReference>
<evidence type="ECO:0000256" key="2">
    <source>
        <dbReference type="ARBA" id="ARBA00022692"/>
    </source>
</evidence>
<feature type="transmembrane region" description="Helical" evidence="5">
    <location>
        <begin position="48"/>
        <end position="70"/>
    </location>
</feature>
<organism evidence="7 8">
    <name type="scientific">Heligmosomoides polygyrus</name>
    <name type="common">Parasitic roundworm</name>
    <dbReference type="NCBI Taxonomy" id="6339"/>
    <lineage>
        <taxon>Eukaryota</taxon>
        <taxon>Metazoa</taxon>
        <taxon>Ecdysozoa</taxon>
        <taxon>Nematoda</taxon>
        <taxon>Chromadorea</taxon>
        <taxon>Rhabditida</taxon>
        <taxon>Rhabditina</taxon>
        <taxon>Rhabditomorpha</taxon>
        <taxon>Strongyloidea</taxon>
        <taxon>Heligmosomidae</taxon>
        <taxon>Heligmosomoides</taxon>
    </lineage>
</organism>
<dbReference type="AlphaFoldDB" id="A0A183GDU6"/>
<dbReference type="SUPFAM" id="SSF103473">
    <property type="entry name" value="MFS general substrate transporter"/>
    <property type="match status" value="1"/>
</dbReference>
<evidence type="ECO:0000256" key="5">
    <source>
        <dbReference type="SAM" id="Phobius"/>
    </source>
</evidence>
<feature type="transmembrane region" description="Helical" evidence="5">
    <location>
        <begin position="21"/>
        <end position="42"/>
    </location>
</feature>
<keyword evidence="2 5" id="KW-0812">Transmembrane</keyword>
<dbReference type="PANTHER" id="PTHR10924:SF4">
    <property type="entry name" value="GH15861P"/>
    <property type="match status" value="1"/>
</dbReference>
<protein>
    <submittedName>
        <fullName evidence="8">MFS domain-containing protein</fullName>
    </submittedName>
</protein>
<gene>
    <name evidence="6" type="ORF">HPBE_LOCUS20445</name>
</gene>
<feature type="transmembrane region" description="Helical" evidence="5">
    <location>
        <begin position="82"/>
        <end position="99"/>
    </location>
</feature>
<keyword evidence="7" id="KW-1185">Reference proteome</keyword>
<evidence type="ECO:0000313" key="7">
    <source>
        <dbReference type="Proteomes" id="UP000050761"/>
    </source>
</evidence>
<sequence>MACAASSTPLLNHRTDTAVSGINTGVFYAVSTLLAQMVLPFYPTESVAIGQIGVVIVVAGMIGSVVGGFLLDKFKRFKLTTLLDYLFSFLAMLTFTFTLDLGSLVVVFANAFVLGFFMTGYLAIGFEFAAEITFPAAEGTTSALLNASAQVPIRSMETSTRVQKKSVSTHLMTVLRRF</sequence>
<accession>A0A3P8B0N1</accession>
<keyword evidence="3 5" id="KW-1133">Transmembrane helix</keyword>
<dbReference type="OrthoDB" id="422206at2759"/>
<dbReference type="WBParaSite" id="HPBE_0002044601-mRNA-1">
    <property type="protein sequence ID" value="HPBE_0002044601-mRNA-1"/>
    <property type="gene ID" value="HPBE_0002044601"/>
</dbReference>
<dbReference type="PANTHER" id="PTHR10924">
    <property type="entry name" value="MAJOR FACILITATOR SUPERFAMILY PROTEIN-RELATED"/>
    <property type="match status" value="1"/>
</dbReference>
<dbReference type="Proteomes" id="UP000050761">
    <property type="component" value="Unassembled WGS sequence"/>
</dbReference>
<dbReference type="GO" id="GO:0016020">
    <property type="term" value="C:membrane"/>
    <property type="evidence" value="ECO:0007669"/>
    <property type="project" value="UniProtKB-SubCell"/>
</dbReference>
<evidence type="ECO:0000313" key="8">
    <source>
        <dbReference type="WBParaSite" id="HPBE_0002044601-mRNA-1"/>
    </source>
</evidence>
<dbReference type="InterPro" id="IPR049680">
    <property type="entry name" value="FLVCR1-2_SLC49-like"/>
</dbReference>
<dbReference type="InterPro" id="IPR036259">
    <property type="entry name" value="MFS_trans_sf"/>
</dbReference>
<reference evidence="8" key="2">
    <citation type="submission" date="2019-09" db="UniProtKB">
        <authorList>
            <consortium name="WormBaseParasite"/>
        </authorList>
    </citation>
    <scope>IDENTIFICATION</scope>
</reference>
<name>A0A183GDU6_HELPZ</name>
<dbReference type="Gene3D" id="1.20.1250.20">
    <property type="entry name" value="MFS general substrate transporter like domains"/>
    <property type="match status" value="1"/>
</dbReference>
<reference evidence="6 7" key="1">
    <citation type="submission" date="2018-11" db="EMBL/GenBank/DDBJ databases">
        <authorList>
            <consortium name="Pathogen Informatics"/>
        </authorList>
    </citation>
    <scope>NUCLEOTIDE SEQUENCE [LARGE SCALE GENOMIC DNA]</scope>
</reference>
<evidence type="ECO:0000256" key="4">
    <source>
        <dbReference type="ARBA" id="ARBA00023136"/>
    </source>
</evidence>
<evidence type="ECO:0000256" key="1">
    <source>
        <dbReference type="ARBA" id="ARBA00004141"/>
    </source>
</evidence>
<keyword evidence="4 5" id="KW-0472">Membrane</keyword>
<dbReference type="GO" id="GO:0020037">
    <property type="term" value="F:heme binding"/>
    <property type="evidence" value="ECO:0007669"/>
    <property type="project" value="TreeGrafter"/>
</dbReference>
<comment type="subcellular location">
    <subcellularLocation>
        <location evidence="1">Membrane</location>
        <topology evidence="1">Multi-pass membrane protein</topology>
    </subcellularLocation>
</comment>
<dbReference type="GO" id="GO:0015232">
    <property type="term" value="F:heme transmembrane transporter activity"/>
    <property type="evidence" value="ECO:0007669"/>
    <property type="project" value="TreeGrafter"/>
</dbReference>
<dbReference type="GO" id="GO:0097037">
    <property type="term" value="P:heme export"/>
    <property type="evidence" value="ECO:0007669"/>
    <property type="project" value="TreeGrafter"/>
</dbReference>
<evidence type="ECO:0000256" key="3">
    <source>
        <dbReference type="ARBA" id="ARBA00022989"/>
    </source>
</evidence>